<evidence type="ECO:0000313" key="3">
    <source>
        <dbReference type="Proteomes" id="UP000231279"/>
    </source>
</evidence>
<keyword evidence="1" id="KW-0472">Membrane</keyword>
<dbReference type="Proteomes" id="UP000231279">
    <property type="component" value="Unassembled WGS sequence"/>
</dbReference>
<sequence>MVTAFQTNSHVNRAPKLYFLLFTFIYNMFLKMIPSRVYMFIIKSPVHMLRRNKTSSKNFVFVGNHTAYYTQNEWLLKWFRSHKHQVLIPQRIDASTHRNSCP</sequence>
<name>A0A2G9GBF4_9LAMI</name>
<evidence type="ECO:0000313" key="2">
    <source>
        <dbReference type="EMBL" id="PIN02310.1"/>
    </source>
</evidence>
<accession>A0A2G9GBF4</accession>
<gene>
    <name evidence="2" type="ORF">CDL12_25178</name>
</gene>
<evidence type="ECO:0000256" key="1">
    <source>
        <dbReference type="SAM" id="Phobius"/>
    </source>
</evidence>
<organism evidence="2 3">
    <name type="scientific">Handroanthus impetiginosus</name>
    <dbReference type="NCBI Taxonomy" id="429701"/>
    <lineage>
        <taxon>Eukaryota</taxon>
        <taxon>Viridiplantae</taxon>
        <taxon>Streptophyta</taxon>
        <taxon>Embryophyta</taxon>
        <taxon>Tracheophyta</taxon>
        <taxon>Spermatophyta</taxon>
        <taxon>Magnoliopsida</taxon>
        <taxon>eudicotyledons</taxon>
        <taxon>Gunneridae</taxon>
        <taxon>Pentapetalae</taxon>
        <taxon>asterids</taxon>
        <taxon>lamiids</taxon>
        <taxon>Lamiales</taxon>
        <taxon>Bignoniaceae</taxon>
        <taxon>Crescentiina</taxon>
        <taxon>Tabebuia alliance</taxon>
        <taxon>Handroanthus</taxon>
    </lineage>
</organism>
<dbReference type="EMBL" id="NKXS01005978">
    <property type="protein sequence ID" value="PIN02310.1"/>
    <property type="molecule type" value="Genomic_DNA"/>
</dbReference>
<comment type="caution">
    <text evidence="2">The sequence shown here is derived from an EMBL/GenBank/DDBJ whole genome shotgun (WGS) entry which is preliminary data.</text>
</comment>
<keyword evidence="1" id="KW-1133">Transmembrane helix</keyword>
<keyword evidence="1" id="KW-0812">Transmembrane</keyword>
<feature type="transmembrane region" description="Helical" evidence="1">
    <location>
        <begin position="17"/>
        <end position="41"/>
    </location>
</feature>
<protein>
    <submittedName>
        <fullName evidence="2">Uncharacterized protein</fullName>
    </submittedName>
</protein>
<keyword evidence="3" id="KW-1185">Reference proteome</keyword>
<reference evidence="3" key="1">
    <citation type="journal article" date="2018" name="Gigascience">
        <title>Genome assembly of the Pink Ipe (Handroanthus impetiginosus, Bignoniaceae), a highly valued, ecologically keystone Neotropical timber forest tree.</title>
        <authorList>
            <person name="Silva-Junior O.B."/>
            <person name="Grattapaglia D."/>
            <person name="Novaes E."/>
            <person name="Collevatti R.G."/>
        </authorList>
    </citation>
    <scope>NUCLEOTIDE SEQUENCE [LARGE SCALE GENOMIC DNA]</scope>
    <source>
        <strain evidence="3">cv. UFG-1</strain>
    </source>
</reference>
<proteinExistence type="predicted"/>
<dbReference type="AlphaFoldDB" id="A0A2G9GBF4"/>